<feature type="chain" id="PRO_5022235616" description="Magnetosome protein MamS/MamX domain-containing protein" evidence="2">
    <location>
        <begin position="26"/>
        <end position="376"/>
    </location>
</feature>
<feature type="compositionally biased region" description="Polar residues" evidence="1">
    <location>
        <begin position="50"/>
        <end position="69"/>
    </location>
</feature>
<evidence type="ECO:0000313" key="5">
    <source>
        <dbReference type="Proteomes" id="UP000317178"/>
    </source>
</evidence>
<gene>
    <name evidence="4" type="ORF">Pla110_41360</name>
</gene>
<protein>
    <recommendedName>
        <fullName evidence="3">Magnetosome protein MamS/MamX domain-containing protein</fullName>
    </recommendedName>
</protein>
<sequence precursor="true">MIYSNKLMLSSLCGLSVAFSGPAFAQDDSSKPSTNQTQIANQPGAEDNTTRTFGVPQNEQNRNGTVQPQETRRPVTTEQNQNSAAQQGQNQQSQNQQYQQQSESHEDDVNMVGWVNVGVDYDNDGRFDAIHTLFLTDLEKAQDESQKRSDKEQNMAMQERSRIELSGKIKEMHPRSMIDSDQKKIVATITKEDGSTMKACLGPEDKVNPLGLKEGSQVELTGVRARVNGEDHLMAKTVVFNGEEITNELPARRGMMRLKGEITDTRETNFRGHEDQFVIARVKMDGKDQKRQVNLGPVDKFEGVELKEGTSIRVLGHQGRINGEPALIAQQVRVNDKNFDVRPSDKSMDKKMKEKGEQQKSSEKKSKVNAQAEKQN</sequence>
<dbReference type="Proteomes" id="UP000317178">
    <property type="component" value="Chromosome"/>
</dbReference>
<dbReference type="KEGG" id="plon:Pla110_41360"/>
<proteinExistence type="predicted"/>
<feature type="signal peptide" evidence="2">
    <location>
        <begin position="1"/>
        <end position="25"/>
    </location>
</feature>
<dbReference type="RefSeq" id="WP_144998518.1">
    <property type="nucleotide sequence ID" value="NZ_CP036281.1"/>
</dbReference>
<dbReference type="OrthoDB" id="281039at2"/>
<evidence type="ECO:0000256" key="2">
    <source>
        <dbReference type="SAM" id="SignalP"/>
    </source>
</evidence>
<feature type="region of interest" description="Disordered" evidence="1">
    <location>
        <begin position="24"/>
        <end position="107"/>
    </location>
</feature>
<evidence type="ECO:0000256" key="1">
    <source>
        <dbReference type="SAM" id="MobiDB-lite"/>
    </source>
</evidence>
<organism evidence="4 5">
    <name type="scientific">Polystyrenella longa</name>
    <dbReference type="NCBI Taxonomy" id="2528007"/>
    <lineage>
        <taxon>Bacteria</taxon>
        <taxon>Pseudomonadati</taxon>
        <taxon>Planctomycetota</taxon>
        <taxon>Planctomycetia</taxon>
        <taxon>Planctomycetales</taxon>
        <taxon>Planctomycetaceae</taxon>
        <taxon>Polystyrenella</taxon>
    </lineage>
</organism>
<dbReference type="EMBL" id="CP036281">
    <property type="protein sequence ID" value="QDU82381.1"/>
    <property type="molecule type" value="Genomic_DNA"/>
</dbReference>
<keyword evidence="2" id="KW-0732">Signal</keyword>
<evidence type="ECO:0000313" key="4">
    <source>
        <dbReference type="EMBL" id="QDU82381.1"/>
    </source>
</evidence>
<dbReference type="AlphaFoldDB" id="A0A518CT23"/>
<evidence type="ECO:0000259" key="3">
    <source>
        <dbReference type="Pfam" id="PF26390"/>
    </source>
</evidence>
<accession>A0A518CT23</accession>
<reference evidence="4 5" key="1">
    <citation type="submission" date="2019-02" db="EMBL/GenBank/DDBJ databases">
        <title>Deep-cultivation of Planctomycetes and their phenomic and genomic characterization uncovers novel biology.</title>
        <authorList>
            <person name="Wiegand S."/>
            <person name="Jogler M."/>
            <person name="Boedeker C."/>
            <person name="Pinto D."/>
            <person name="Vollmers J."/>
            <person name="Rivas-Marin E."/>
            <person name="Kohn T."/>
            <person name="Peeters S.H."/>
            <person name="Heuer A."/>
            <person name="Rast P."/>
            <person name="Oberbeckmann S."/>
            <person name="Bunk B."/>
            <person name="Jeske O."/>
            <person name="Meyerdierks A."/>
            <person name="Storesund J.E."/>
            <person name="Kallscheuer N."/>
            <person name="Luecker S."/>
            <person name="Lage O.M."/>
            <person name="Pohl T."/>
            <person name="Merkel B.J."/>
            <person name="Hornburger P."/>
            <person name="Mueller R.-W."/>
            <person name="Bruemmer F."/>
            <person name="Labrenz M."/>
            <person name="Spormann A.M."/>
            <person name="Op den Camp H."/>
            <person name="Overmann J."/>
            <person name="Amann R."/>
            <person name="Jetten M.S.M."/>
            <person name="Mascher T."/>
            <person name="Medema M.H."/>
            <person name="Devos D.P."/>
            <person name="Kaster A.-K."/>
            <person name="Ovreas L."/>
            <person name="Rohde M."/>
            <person name="Galperin M.Y."/>
            <person name="Jogler C."/>
        </authorList>
    </citation>
    <scope>NUCLEOTIDE SEQUENCE [LARGE SCALE GENOMIC DNA]</scope>
    <source>
        <strain evidence="4 5">Pla110</strain>
    </source>
</reference>
<feature type="compositionally biased region" description="Polar residues" evidence="1">
    <location>
        <begin position="31"/>
        <end position="41"/>
    </location>
</feature>
<name>A0A518CT23_9PLAN</name>
<feature type="domain" description="Magnetosome protein MamS/MamX" evidence="3">
    <location>
        <begin position="256"/>
        <end position="337"/>
    </location>
</feature>
<feature type="compositionally biased region" description="Low complexity" evidence="1">
    <location>
        <begin position="79"/>
        <end position="102"/>
    </location>
</feature>
<keyword evidence="5" id="KW-1185">Reference proteome</keyword>
<feature type="region of interest" description="Disordered" evidence="1">
    <location>
        <begin position="334"/>
        <end position="376"/>
    </location>
</feature>
<dbReference type="InterPro" id="IPR058837">
    <property type="entry name" value="MamS_MamX_dom"/>
</dbReference>
<feature type="region of interest" description="Disordered" evidence="1">
    <location>
        <begin position="141"/>
        <end position="160"/>
    </location>
</feature>
<feature type="compositionally biased region" description="Basic and acidic residues" evidence="1">
    <location>
        <begin position="334"/>
        <end position="366"/>
    </location>
</feature>
<dbReference type="Pfam" id="PF26390">
    <property type="entry name" value="MamS_MamX"/>
    <property type="match status" value="1"/>
</dbReference>